<keyword evidence="10" id="KW-1185">Reference proteome</keyword>
<dbReference type="GO" id="GO:0006351">
    <property type="term" value="P:DNA-templated transcription"/>
    <property type="evidence" value="ECO:0007669"/>
    <property type="project" value="InterPro"/>
</dbReference>
<dbReference type="PANTHER" id="PTHR31944:SF130">
    <property type="entry name" value="ZN(II)2CYS6 TRANSCRIPTION FACTO (EUROFUNG)"/>
    <property type="match status" value="1"/>
</dbReference>
<dbReference type="SMART" id="SM00066">
    <property type="entry name" value="GAL4"/>
    <property type="match status" value="1"/>
</dbReference>
<evidence type="ECO:0000256" key="6">
    <source>
        <dbReference type="ARBA" id="ARBA00023242"/>
    </source>
</evidence>
<dbReference type="InterPro" id="IPR007219">
    <property type="entry name" value="XnlR_reg_dom"/>
</dbReference>
<evidence type="ECO:0000313" key="10">
    <source>
        <dbReference type="Proteomes" id="UP001149165"/>
    </source>
</evidence>
<evidence type="ECO:0000256" key="7">
    <source>
        <dbReference type="SAM" id="MobiDB-lite"/>
    </source>
</evidence>
<proteinExistence type="predicted"/>
<evidence type="ECO:0000259" key="8">
    <source>
        <dbReference type="PROSITE" id="PS50048"/>
    </source>
</evidence>
<keyword evidence="2" id="KW-0862">Zinc</keyword>
<protein>
    <recommendedName>
        <fullName evidence="8">Zn(2)-C6 fungal-type domain-containing protein</fullName>
    </recommendedName>
</protein>
<dbReference type="OrthoDB" id="4236860at2759"/>
<dbReference type="SUPFAM" id="SSF57701">
    <property type="entry name" value="Zn2/Cys6 DNA-binding domain"/>
    <property type="match status" value="1"/>
</dbReference>
<dbReference type="Pfam" id="PF00172">
    <property type="entry name" value="Zn_clus"/>
    <property type="match status" value="1"/>
</dbReference>
<dbReference type="GO" id="GO:0005634">
    <property type="term" value="C:nucleus"/>
    <property type="evidence" value="ECO:0007669"/>
    <property type="project" value="TreeGrafter"/>
</dbReference>
<keyword evidence="4" id="KW-0238">DNA-binding</keyword>
<keyword evidence="1" id="KW-0479">Metal-binding</keyword>
<sequence length="705" mass="79723">MSESTSEETINRAPISSRRVVKPSAKKRRPALACVQCYQRKLKCGRELPSCSRCSKAGNADGCTYRSKKATSLSPNGLSTDEPSGSATVMAASLHTPISLAESRGRPETSSGRSGEMIHLKGQEAITKFYGCSYPLNFYQQFTELRSYIVQIKIKNPAINRFRDELYPLANDDYRLRLMTHDTVSIETLRQLIPTKSVADALFQTYIDRFEVMHRVLDIPTFIIDYNQHWITPLSSSAPFLAQFLLVAAAAASFHPNMCNEVVNQGTLYNCATDWIEAAESWLNSSTNQFSQSVDTLATHCLVLIAKRTHYIQEGSFWTYTGTLVRRAMAAGYHREASPTAKISLYYREMRRRLWMTIIELDIQASVDRGMTPNIRMEDFNIKSPLNIEDNKLQSLSQETLEGMPLATFTETSFQVHMYRSLSVRLEICALVNGCCDQDDFERVLRLEEELGEALRDIPEWDNPRCNPRQKQLTMYVKRSLSIYLHQYKLLLHIRFAIQGSPSSKSTICRRARLEAALMVLDNHQKLISETNVPEQACRTGLLLAAVNICHEIYMNFGPHALNHSPTMPMFPEVSAFLVANVEQALRIMGEKLTLTFHGLSEYYILSMMIGLVKSKLSPASCASYDQEAAERVTRICTMLQSRRAVIESDQSVTISEDNVVYPRPDSQADIISMAPEGATEMLDSMFPDAFEFINDISDYGFFHV</sequence>
<organism evidence="9 10">
    <name type="scientific">Penicillium angulare</name>
    <dbReference type="NCBI Taxonomy" id="116970"/>
    <lineage>
        <taxon>Eukaryota</taxon>
        <taxon>Fungi</taxon>
        <taxon>Dikarya</taxon>
        <taxon>Ascomycota</taxon>
        <taxon>Pezizomycotina</taxon>
        <taxon>Eurotiomycetes</taxon>
        <taxon>Eurotiomycetidae</taxon>
        <taxon>Eurotiales</taxon>
        <taxon>Aspergillaceae</taxon>
        <taxon>Penicillium</taxon>
    </lineage>
</organism>
<accession>A0A9W9FXU9</accession>
<keyword evidence="5" id="KW-0804">Transcription</keyword>
<comment type="caution">
    <text evidence="9">The sequence shown here is derived from an EMBL/GenBank/DDBJ whole genome shotgun (WGS) entry which is preliminary data.</text>
</comment>
<dbReference type="GO" id="GO:0000978">
    <property type="term" value="F:RNA polymerase II cis-regulatory region sequence-specific DNA binding"/>
    <property type="evidence" value="ECO:0007669"/>
    <property type="project" value="TreeGrafter"/>
</dbReference>
<name>A0A9W9FXU9_9EURO</name>
<dbReference type="InterPro" id="IPR051430">
    <property type="entry name" value="Fungal_TF_Env_Response"/>
</dbReference>
<evidence type="ECO:0000256" key="4">
    <source>
        <dbReference type="ARBA" id="ARBA00023125"/>
    </source>
</evidence>
<evidence type="ECO:0000256" key="5">
    <source>
        <dbReference type="ARBA" id="ARBA00023163"/>
    </source>
</evidence>
<dbReference type="Gene3D" id="4.10.240.10">
    <property type="entry name" value="Zn(2)-C6 fungal-type DNA-binding domain"/>
    <property type="match status" value="1"/>
</dbReference>
<evidence type="ECO:0000256" key="3">
    <source>
        <dbReference type="ARBA" id="ARBA00023015"/>
    </source>
</evidence>
<dbReference type="GO" id="GO:0001228">
    <property type="term" value="F:DNA-binding transcription activator activity, RNA polymerase II-specific"/>
    <property type="evidence" value="ECO:0007669"/>
    <property type="project" value="TreeGrafter"/>
</dbReference>
<reference evidence="9" key="1">
    <citation type="submission" date="2022-11" db="EMBL/GenBank/DDBJ databases">
        <authorList>
            <person name="Petersen C."/>
        </authorList>
    </citation>
    <scope>NUCLEOTIDE SEQUENCE</scope>
    <source>
        <strain evidence="9">IBT 30069</strain>
    </source>
</reference>
<dbReference type="AlphaFoldDB" id="A0A9W9FXU9"/>
<evidence type="ECO:0000256" key="1">
    <source>
        <dbReference type="ARBA" id="ARBA00022723"/>
    </source>
</evidence>
<dbReference type="PANTHER" id="PTHR31944">
    <property type="entry name" value="HEME-RESPONSIVE ZINC FINGER TRANSCRIPTION FACTOR HAP1"/>
    <property type="match status" value="1"/>
</dbReference>
<evidence type="ECO:0000313" key="9">
    <source>
        <dbReference type="EMBL" id="KAJ5108443.1"/>
    </source>
</evidence>
<dbReference type="InterPro" id="IPR036864">
    <property type="entry name" value="Zn2-C6_fun-type_DNA-bd_sf"/>
</dbReference>
<keyword evidence="3" id="KW-0805">Transcription regulation</keyword>
<evidence type="ECO:0000256" key="2">
    <source>
        <dbReference type="ARBA" id="ARBA00022833"/>
    </source>
</evidence>
<dbReference type="CDD" id="cd00067">
    <property type="entry name" value="GAL4"/>
    <property type="match status" value="1"/>
</dbReference>
<dbReference type="EMBL" id="JAPQKH010000003">
    <property type="protein sequence ID" value="KAJ5108443.1"/>
    <property type="molecule type" value="Genomic_DNA"/>
</dbReference>
<keyword evidence="6" id="KW-0539">Nucleus</keyword>
<dbReference type="Proteomes" id="UP001149165">
    <property type="component" value="Unassembled WGS sequence"/>
</dbReference>
<dbReference type="InterPro" id="IPR001138">
    <property type="entry name" value="Zn2Cys6_DnaBD"/>
</dbReference>
<feature type="domain" description="Zn(2)-C6 fungal-type" evidence="8">
    <location>
        <begin position="33"/>
        <end position="65"/>
    </location>
</feature>
<reference evidence="9" key="2">
    <citation type="journal article" date="2023" name="IMA Fungus">
        <title>Comparative genomic study of the Penicillium genus elucidates a diverse pangenome and 15 lateral gene transfer events.</title>
        <authorList>
            <person name="Petersen C."/>
            <person name="Sorensen T."/>
            <person name="Nielsen M.R."/>
            <person name="Sondergaard T.E."/>
            <person name="Sorensen J.L."/>
            <person name="Fitzpatrick D.A."/>
            <person name="Frisvad J.C."/>
            <person name="Nielsen K.L."/>
        </authorList>
    </citation>
    <scope>NUCLEOTIDE SEQUENCE</scope>
    <source>
        <strain evidence="9">IBT 30069</strain>
    </source>
</reference>
<dbReference type="GO" id="GO:0008270">
    <property type="term" value="F:zinc ion binding"/>
    <property type="evidence" value="ECO:0007669"/>
    <property type="project" value="InterPro"/>
</dbReference>
<dbReference type="SMART" id="SM00906">
    <property type="entry name" value="Fungal_trans"/>
    <property type="match status" value="1"/>
</dbReference>
<feature type="region of interest" description="Disordered" evidence="7">
    <location>
        <begin position="1"/>
        <end position="24"/>
    </location>
</feature>
<gene>
    <name evidence="9" type="ORF">N7456_005118</name>
</gene>
<dbReference type="PROSITE" id="PS50048">
    <property type="entry name" value="ZN2_CY6_FUNGAL_2"/>
    <property type="match status" value="1"/>
</dbReference>
<dbReference type="CDD" id="cd12148">
    <property type="entry name" value="fungal_TF_MHR"/>
    <property type="match status" value="1"/>
</dbReference>
<dbReference type="Pfam" id="PF04082">
    <property type="entry name" value="Fungal_trans"/>
    <property type="match status" value="1"/>
</dbReference>